<dbReference type="SMART" id="SM00369">
    <property type="entry name" value="LRR_TYP"/>
    <property type="match status" value="5"/>
</dbReference>
<accession>A0AAW1VAJ9</accession>
<dbReference type="Pfam" id="PF00560">
    <property type="entry name" value="LRR_1"/>
    <property type="match status" value="1"/>
</dbReference>
<sequence length="381" mass="43992">MTHIIRVFVLIFSACYIHGKKIKVDCPSYCECDVFAHLNRATCVNRTIVEIQLDLPPFTQILDLSHNQISQIDENAFQYTNLLKLKFLNISFNKLGQISIFAFDGLNELVALDLSYNAIKYIVPNWFNSMKHLENLYLRGNNLGDMINIQKYAFNSNSLKLLDLSKSFIYNLAPNIFKLPNLEYLDLSENQLLSLSPKVITHLKNLKQLKITNNTFACNKVSHALKRFIIQRKINFEDPCLEKTPIKFEKLEMETTTLRGNFWNIEDNQNEIILVNNSIEKIPNYPLKEKNNSLICISEFPYIIIIIAVLIYGLLIGFICGSGVKSCKIKHRIKRYRAKNLVKLKHMKILDEETLHLSSDIDPVGQSTPILIRGLKLTDFY</sequence>
<protein>
    <submittedName>
        <fullName evidence="6">Uncharacterized protein</fullName>
    </submittedName>
</protein>
<feature type="transmembrane region" description="Helical" evidence="4">
    <location>
        <begin position="300"/>
        <end position="324"/>
    </location>
</feature>
<dbReference type="SUPFAM" id="SSF52058">
    <property type="entry name" value="L domain-like"/>
    <property type="match status" value="1"/>
</dbReference>
<organism evidence="6 7">
    <name type="scientific">Henosepilachna vigintioctopunctata</name>
    <dbReference type="NCBI Taxonomy" id="420089"/>
    <lineage>
        <taxon>Eukaryota</taxon>
        <taxon>Metazoa</taxon>
        <taxon>Ecdysozoa</taxon>
        <taxon>Arthropoda</taxon>
        <taxon>Hexapoda</taxon>
        <taxon>Insecta</taxon>
        <taxon>Pterygota</taxon>
        <taxon>Neoptera</taxon>
        <taxon>Endopterygota</taxon>
        <taxon>Coleoptera</taxon>
        <taxon>Polyphaga</taxon>
        <taxon>Cucujiformia</taxon>
        <taxon>Coccinelloidea</taxon>
        <taxon>Coccinellidae</taxon>
        <taxon>Epilachninae</taxon>
        <taxon>Epilachnini</taxon>
        <taxon>Henosepilachna</taxon>
    </lineage>
</organism>
<comment type="caution">
    <text evidence="6">The sequence shown here is derived from an EMBL/GenBank/DDBJ whole genome shotgun (WGS) entry which is preliminary data.</text>
</comment>
<proteinExistence type="predicted"/>
<evidence type="ECO:0000313" key="7">
    <source>
        <dbReference type="Proteomes" id="UP001431783"/>
    </source>
</evidence>
<dbReference type="InterPro" id="IPR003591">
    <property type="entry name" value="Leu-rich_rpt_typical-subtyp"/>
</dbReference>
<evidence type="ECO:0000256" key="2">
    <source>
        <dbReference type="ARBA" id="ARBA00022729"/>
    </source>
</evidence>
<keyword evidence="2 5" id="KW-0732">Signal</keyword>
<keyword evidence="4" id="KW-0472">Membrane</keyword>
<keyword evidence="1" id="KW-0433">Leucine-rich repeat</keyword>
<keyword evidence="4" id="KW-1133">Transmembrane helix</keyword>
<dbReference type="InterPro" id="IPR001611">
    <property type="entry name" value="Leu-rich_rpt"/>
</dbReference>
<feature type="chain" id="PRO_5043587318" evidence="5">
    <location>
        <begin position="20"/>
        <end position="381"/>
    </location>
</feature>
<dbReference type="Proteomes" id="UP001431783">
    <property type="component" value="Unassembled WGS sequence"/>
</dbReference>
<dbReference type="GO" id="GO:0005615">
    <property type="term" value="C:extracellular space"/>
    <property type="evidence" value="ECO:0007669"/>
    <property type="project" value="TreeGrafter"/>
</dbReference>
<keyword evidence="7" id="KW-1185">Reference proteome</keyword>
<dbReference type="InterPro" id="IPR032675">
    <property type="entry name" value="LRR_dom_sf"/>
</dbReference>
<dbReference type="InterPro" id="IPR050328">
    <property type="entry name" value="Dev_Immune_Receptor"/>
</dbReference>
<evidence type="ECO:0000256" key="3">
    <source>
        <dbReference type="ARBA" id="ARBA00022737"/>
    </source>
</evidence>
<keyword evidence="3" id="KW-0677">Repeat</keyword>
<dbReference type="PANTHER" id="PTHR24373">
    <property type="entry name" value="SLIT RELATED LEUCINE-RICH REPEAT NEURONAL PROTEIN"/>
    <property type="match status" value="1"/>
</dbReference>
<dbReference type="GO" id="GO:0031012">
    <property type="term" value="C:extracellular matrix"/>
    <property type="evidence" value="ECO:0007669"/>
    <property type="project" value="TreeGrafter"/>
</dbReference>
<gene>
    <name evidence="6" type="ORF">WA026_004537</name>
</gene>
<dbReference type="EMBL" id="JARQZJ010000122">
    <property type="protein sequence ID" value="KAK9889261.1"/>
    <property type="molecule type" value="Genomic_DNA"/>
</dbReference>
<dbReference type="AlphaFoldDB" id="A0AAW1VAJ9"/>
<keyword evidence="4" id="KW-0812">Transmembrane</keyword>
<dbReference type="PRINTS" id="PR00019">
    <property type="entry name" value="LEURICHRPT"/>
</dbReference>
<dbReference type="PROSITE" id="PS51450">
    <property type="entry name" value="LRR"/>
    <property type="match status" value="2"/>
</dbReference>
<evidence type="ECO:0000256" key="1">
    <source>
        <dbReference type="ARBA" id="ARBA00022614"/>
    </source>
</evidence>
<evidence type="ECO:0000256" key="4">
    <source>
        <dbReference type="SAM" id="Phobius"/>
    </source>
</evidence>
<dbReference type="Pfam" id="PF13855">
    <property type="entry name" value="LRR_8"/>
    <property type="match status" value="2"/>
</dbReference>
<dbReference type="PANTHER" id="PTHR24373:SF370">
    <property type="entry name" value="FISH-LIPS, ISOFORM E"/>
    <property type="match status" value="1"/>
</dbReference>
<evidence type="ECO:0000313" key="6">
    <source>
        <dbReference type="EMBL" id="KAK9889261.1"/>
    </source>
</evidence>
<evidence type="ECO:0000256" key="5">
    <source>
        <dbReference type="SAM" id="SignalP"/>
    </source>
</evidence>
<name>A0AAW1VAJ9_9CUCU</name>
<feature type="signal peptide" evidence="5">
    <location>
        <begin position="1"/>
        <end position="19"/>
    </location>
</feature>
<dbReference type="Gene3D" id="3.80.10.10">
    <property type="entry name" value="Ribonuclease Inhibitor"/>
    <property type="match status" value="2"/>
</dbReference>
<reference evidence="6 7" key="1">
    <citation type="submission" date="2023-03" db="EMBL/GenBank/DDBJ databases">
        <title>Genome insight into feeding habits of ladybird beetles.</title>
        <authorList>
            <person name="Li H.-S."/>
            <person name="Huang Y.-H."/>
            <person name="Pang H."/>
        </authorList>
    </citation>
    <scope>NUCLEOTIDE SEQUENCE [LARGE SCALE GENOMIC DNA]</scope>
    <source>
        <strain evidence="6">SYSU_2023b</strain>
        <tissue evidence="6">Whole body</tissue>
    </source>
</reference>